<name>D6WNI1_TRICA</name>
<dbReference type="HOGENOM" id="CLU_2336323_0_0_1"/>
<reference evidence="1 2" key="1">
    <citation type="journal article" date="2008" name="Nature">
        <title>The genome of the model beetle and pest Tribolium castaneum.</title>
        <authorList>
            <consortium name="Tribolium Genome Sequencing Consortium"/>
            <person name="Richards S."/>
            <person name="Gibbs R.A."/>
            <person name="Weinstock G.M."/>
            <person name="Brown S.J."/>
            <person name="Denell R."/>
            <person name="Beeman R.W."/>
            <person name="Gibbs R."/>
            <person name="Beeman R.W."/>
            <person name="Brown S.J."/>
            <person name="Bucher G."/>
            <person name="Friedrich M."/>
            <person name="Grimmelikhuijzen C.J."/>
            <person name="Klingler M."/>
            <person name="Lorenzen M."/>
            <person name="Richards S."/>
            <person name="Roth S."/>
            <person name="Schroder R."/>
            <person name="Tautz D."/>
            <person name="Zdobnov E.M."/>
            <person name="Muzny D."/>
            <person name="Gibbs R.A."/>
            <person name="Weinstock G.M."/>
            <person name="Attaway T."/>
            <person name="Bell S."/>
            <person name="Buhay C.J."/>
            <person name="Chandrabose M.N."/>
            <person name="Chavez D."/>
            <person name="Clerk-Blankenburg K.P."/>
            <person name="Cree A."/>
            <person name="Dao M."/>
            <person name="Davis C."/>
            <person name="Chacko J."/>
            <person name="Dinh H."/>
            <person name="Dugan-Rocha S."/>
            <person name="Fowler G."/>
            <person name="Garner T.T."/>
            <person name="Garnes J."/>
            <person name="Gnirke A."/>
            <person name="Hawes A."/>
            <person name="Hernandez J."/>
            <person name="Hines S."/>
            <person name="Holder M."/>
            <person name="Hume J."/>
            <person name="Jhangiani S.N."/>
            <person name="Joshi V."/>
            <person name="Khan Z.M."/>
            <person name="Jackson L."/>
            <person name="Kovar C."/>
            <person name="Kowis A."/>
            <person name="Lee S."/>
            <person name="Lewis L.R."/>
            <person name="Margolis J."/>
            <person name="Morgan M."/>
            <person name="Nazareth L.V."/>
            <person name="Nguyen N."/>
            <person name="Okwuonu G."/>
            <person name="Parker D."/>
            <person name="Richards S."/>
            <person name="Ruiz S.J."/>
            <person name="Santibanez J."/>
            <person name="Savard J."/>
            <person name="Scherer S.E."/>
            <person name="Schneider B."/>
            <person name="Sodergren E."/>
            <person name="Tautz D."/>
            <person name="Vattahil S."/>
            <person name="Villasana D."/>
            <person name="White C.S."/>
            <person name="Wright R."/>
            <person name="Park Y."/>
            <person name="Beeman R.W."/>
            <person name="Lord J."/>
            <person name="Oppert B."/>
            <person name="Lorenzen M."/>
            <person name="Brown S."/>
            <person name="Wang L."/>
            <person name="Savard J."/>
            <person name="Tautz D."/>
            <person name="Richards S."/>
            <person name="Weinstock G."/>
            <person name="Gibbs R.A."/>
            <person name="Liu Y."/>
            <person name="Worley K."/>
            <person name="Weinstock G."/>
            <person name="Elsik C.G."/>
            <person name="Reese J.T."/>
            <person name="Elhaik E."/>
            <person name="Landan G."/>
            <person name="Graur D."/>
            <person name="Arensburger P."/>
            <person name="Atkinson P."/>
            <person name="Beeman R.W."/>
            <person name="Beidler J."/>
            <person name="Brown S.J."/>
            <person name="Demuth J.P."/>
            <person name="Drury D.W."/>
            <person name="Du Y.Z."/>
            <person name="Fujiwara H."/>
            <person name="Lorenzen M."/>
            <person name="Maselli V."/>
            <person name="Osanai M."/>
            <person name="Park Y."/>
            <person name="Robertson H.M."/>
            <person name="Tu Z."/>
            <person name="Wang J.J."/>
            <person name="Wang S."/>
            <person name="Richards S."/>
            <person name="Song H."/>
            <person name="Zhang L."/>
            <person name="Sodergren E."/>
            <person name="Werner D."/>
            <person name="Stanke M."/>
            <person name="Morgenstern B."/>
            <person name="Solovyev V."/>
            <person name="Kosarev P."/>
            <person name="Brown G."/>
            <person name="Chen H.C."/>
            <person name="Ermolaeva O."/>
            <person name="Hlavina W."/>
            <person name="Kapustin Y."/>
            <person name="Kiryutin B."/>
            <person name="Kitts P."/>
            <person name="Maglott D."/>
            <person name="Pruitt K."/>
            <person name="Sapojnikov V."/>
            <person name="Souvorov A."/>
            <person name="Mackey A.J."/>
            <person name="Waterhouse R.M."/>
            <person name="Wyder S."/>
            <person name="Zdobnov E.M."/>
            <person name="Zdobnov E.M."/>
            <person name="Wyder S."/>
            <person name="Kriventseva E.V."/>
            <person name="Kadowaki T."/>
            <person name="Bork P."/>
            <person name="Aranda M."/>
            <person name="Bao R."/>
            <person name="Beermann A."/>
            <person name="Berns N."/>
            <person name="Bolognesi R."/>
            <person name="Bonneton F."/>
            <person name="Bopp D."/>
            <person name="Brown S.J."/>
            <person name="Bucher G."/>
            <person name="Butts T."/>
            <person name="Chaumot A."/>
            <person name="Denell R.E."/>
            <person name="Ferrier D.E."/>
            <person name="Friedrich M."/>
            <person name="Gordon C.M."/>
            <person name="Jindra M."/>
            <person name="Klingler M."/>
            <person name="Lan Q."/>
            <person name="Lattorff H.M."/>
            <person name="Laudet V."/>
            <person name="von Levetsow C."/>
            <person name="Liu Z."/>
            <person name="Lutz R."/>
            <person name="Lynch J.A."/>
            <person name="da Fonseca R.N."/>
            <person name="Posnien N."/>
            <person name="Reuter R."/>
            <person name="Roth S."/>
            <person name="Savard J."/>
            <person name="Schinko J.B."/>
            <person name="Schmitt C."/>
            <person name="Schoppmeier M."/>
            <person name="Schroder R."/>
            <person name="Shippy T.D."/>
            <person name="Simonnet F."/>
            <person name="Marques-Souza H."/>
            <person name="Tautz D."/>
            <person name="Tomoyasu Y."/>
            <person name="Trauner J."/>
            <person name="Van der Zee M."/>
            <person name="Vervoort M."/>
            <person name="Wittkopp N."/>
            <person name="Wimmer E.A."/>
            <person name="Yang X."/>
            <person name="Jones A.K."/>
            <person name="Sattelle D.B."/>
            <person name="Ebert P.R."/>
            <person name="Nelson D."/>
            <person name="Scott J.G."/>
            <person name="Beeman R.W."/>
            <person name="Muthukrishnan S."/>
            <person name="Kramer K.J."/>
            <person name="Arakane Y."/>
            <person name="Beeman R.W."/>
            <person name="Zhu Q."/>
            <person name="Hogenkamp D."/>
            <person name="Dixit R."/>
            <person name="Oppert B."/>
            <person name="Jiang H."/>
            <person name="Zou Z."/>
            <person name="Marshall J."/>
            <person name="Elpidina E."/>
            <person name="Vinokurov K."/>
            <person name="Oppert C."/>
            <person name="Zou Z."/>
            <person name="Evans J."/>
            <person name="Lu Z."/>
            <person name="Zhao P."/>
            <person name="Sumathipala N."/>
            <person name="Altincicek B."/>
            <person name="Vilcinskas A."/>
            <person name="Williams M."/>
            <person name="Hultmark D."/>
            <person name="Hetru C."/>
            <person name="Jiang H."/>
            <person name="Grimmelikhuijzen C.J."/>
            <person name="Hauser F."/>
            <person name="Cazzamali G."/>
            <person name="Williamson M."/>
            <person name="Park Y."/>
            <person name="Li B."/>
            <person name="Tanaka Y."/>
            <person name="Predel R."/>
            <person name="Neupert S."/>
            <person name="Schachtner J."/>
            <person name="Verleyen P."/>
            <person name="Raible F."/>
            <person name="Bork P."/>
            <person name="Friedrich M."/>
            <person name="Walden K.K."/>
            <person name="Robertson H.M."/>
            <person name="Angeli S."/>
            <person name="Foret S."/>
            <person name="Bucher G."/>
            <person name="Schuetz S."/>
            <person name="Maleszka R."/>
            <person name="Wimmer E.A."/>
            <person name="Beeman R.W."/>
            <person name="Lorenzen M."/>
            <person name="Tomoyasu Y."/>
            <person name="Miller S.C."/>
            <person name="Grossmann D."/>
            <person name="Bucher G."/>
        </authorList>
    </citation>
    <scope>NUCLEOTIDE SEQUENCE [LARGE SCALE GENOMIC DNA]</scope>
    <source>
        <strain evidence="1 2">Georgia GA2</strain>
    </source>
</reference>
<keyword evidence="2" id="KW-1185">Reference proteome</keyword>
<dbReference type="InParanoid" id="D6WNI1"/>
<evidence type="ECO:0000313" key="1">
    <source>
        <dbReference type="EMBL" id="EFA04371.1"/>
    </source>
</evidence>
<reference evidence="1 2" key="2">
    <citation type="journal article" date="2010" name="Nucleic Acids Res.">
        <title>BeetleBase in 2010: revisions to provide comprehensive genomic information for Tribolium castaneum.</title>
        <authorList>
            <person name="Kim H.S."/>
            <person name="Murphy T."/>
            <person name="Xia J."/>
            <person name="Caragea D."/>
            <person name="Park Y."/>
            <person name="Beeman R.W."/>
            <person name="Lorenzen M.D."/>
            <person name="Butcher S."/>
            <person name="Manak J.R."/>
            <person name="Brown S.J."/>
        </authorList>
    </citation>
    <scope>GENOME REANNOTATION</scope>
    <source>
        <strain evidence="1 2">Georgia GA2</strain>
    </source>
</reference>
<dbReference type="AlphaFoldDB" id="D6WNI1"/>
<proteinExistence type="predicted"/>
<accession>D6WNI1</accession>
<dbReference type="Proteomes" id="UP000007266">
    <property type="component" value="Linkage group 5"/>
</dbReference>
<organism evidence="1 2">
    <name type="scientific">Tribolium castaneum</name>
    <name type="common">Red flour beetle</name>
    <dbReference type="NCBI Taxonomy" id="7070"/>
    <lineage>
        <taxon>Eukaryota</taxon>
        <taxon>Metazoa</taxon>
        <taxon>Ecdysozoa</taxon>
        <taxon>Arthropoda</taxon>
        <taxon>Hexapoda</taxon>
        <taxon>Insecta</taxon>
        <taxon>Pterygota</taxon>
        <taxon>Neoptera</taxon>
        <taxon>Endopterygota</taxon>
        <taxon>Coleoptera</taxon>
        <taxon>Polyphaga</taxon>
        <taxon>Cucujiformia</taxon>
        <taxon>Tenebrionidae</taxon>
        <taxon>Tenebrionidae incertae sedis</taxon>
        <taxon>Tribolium</taxon>
    </lineage>
</organism>
<gene>
    <name evidence="1" type="primary">GLEAN_14669</name>
    <name evidence="1" type="ORF">TcasGA2_TC014669</name>
</gene>
<evidence type="ECO:0000313" key="2">
    <source>
        <dbReference type="Proteomes" id="UP000007266"/>
    </source>
</evidence>
<dbReference type="EMBL" id="KQ971343">
    <property type="protein sequence ID" value="EFA04371.1"/>
    <property type="molecule type" value="Genomic_DNA"/>
</dbReference>
<protein>
    <submittedName>
        <fullName evidence="1">Uncharacterized protein</fullName>
    </submittedName>
</protein>
<sequence>MVAVCNPSSGGKLSIIGSREILAQEKIPVMGIEYQKESGKMIFLGSVTPNASFVIVLDHDRLENLCGIRGFPDIGPRFTIGEIRKKFNVLLGKQLLGG</sequence>